<gene>
    <name evidence="1" type="ORF">HLUCCA11_16005</name>
</gene>
<reference evidence="1 2" key="1">
    <citation type="submission" date="2015-09" db="EMBL/GenBank/DDBJ databases">
        <title>Identification and resolution of microdiversity through metagenomic sequencing of parallel consortia.</title>
        <authorList>
            <person name="Nelson W.C."/>
            <person name="Romine M.F."/>
            <person name="Lindemann S.R."/>
        </authorList>
    </citation>
    <scope>NUCLEOTIDE SEQUENCE [LARGE SCALE GENOMIC DNA]</scope>
    <source>
        <strain evidence="1">Ana</strain>
    </source>
</reference>
<sequence length="129" mass="14770">MEYIYYLTNASLTLRVVERLLGVTQLPLEFITVIHQINGWIVKVKLHDSVSIRAQHNFSAFLNEIGTAHEPGIRVRMALWGLEMGQSAVDVMRRYQVAVVSHGKPDRREIEEFRQQFVTGLGYCPETLA</sequence>
<dbReference type="PATRIC" id="fig|1666911.3.peg.872"/>
<dbReference type="Proteomes" id="UP000050465">
    <property type="component" value="Unassembled WGS sequence"/>
</dbReference>
<organism evidence="1 2">
    <name type="scientific">Phormidesmis priestleyi Ana</name>
    <dbReference type="NCBI Taxonomy" id="1666911"/>
    <lineage>
        <taxon>Bacteria</taxon>
        <taxon>Bacillati</taxon>
        <taxon>Cyanobacteriota</taxon>
        <taxon>Cyanophyceae</taxon>
        <taxon>Leptolyngbyales</taxon>
        <taxon>Leptolyngbyaceae</taxon>
        <taxon>Phormidesmis</taxon>
    </lineage>
</organism>
<comment type="caution">
    <text evidence="1">The sequence shown here is derived from an EMBL/GenBank/DDBJ whole genome shotgun (WGS) entry which is preliminary data.</text>
</comment>
<accession>A0A0P7ZUW9</accession>
<proteinExistence type="predicted"/>
<dbReference type="AlphaFoldDB" id="A0A0P7ZUW9"/>
<dbReference type="STRING" id="1666911.HLUCCA11_16005"/>
<name>A0A0P7ZUW9_9CYAN</name>
<evidence type="ECO:0000313" key="2">
    <source>
        <dbReference type="Proteomes" id="UP000050465"/>
    </source>
</evidence>
<evidence type="ECO:0000313" key="1">
    <source>
        <dbReference type="EMBL" id="KPQ34092.1"/>
    </source>
</evidence>
<protein>
    <submittedName>
        <fullName evidence="1">Anti-Sigma Factor A</fullName>
    </submittedName>
</protein>
<dbReference type="EMBL" id="LJZR01000023">
    <property type="protein sequence ID" value="KPQ34092.1"/>
    <property type="molecule type" value="Genomic_DNA"/>
</dbReference>